<dbReference type="EMBL" id="JAVDVW010000002">
    <property type="protein sequence ID" value="MDR7100038.1"/>
    <property type="molecule type" value="Genomic_DNA"/>
</dbReference>
<sequence>MNAPSSLRPGSMRIALLSLLGIVVLGGLAAWWLHTHERVERRIQMPRTGEARRNPLYALQLALQKDGVAVKSRRRLQLLPGAGKEEASVPLAARDTVVIYNDPRTLTAPEAAGLLHWVDAGGHLIVRTPPLGLLATNTPVPLFADLQLMPMGRDNSECAEMKGNRGPTTDEAADEAATVQTDAAAERAEGLLFCGARRFTLAGANPVHSWGDLKAGYVFARIQRGNGSVDVLADLDFLDSDELEDPASFLLARQLLQPNHRAGTVHLVYAAQMPSLWVTIIRHSWMAWGPLLLALMLWLWRRMQRFGPGLPAPSTERRSLLEHIVASGELEYRYGYAHLLYDAARNAFLARLRRRDPQAAALQGEPQLMLLAERFQDVPPGEIRDALLPPFAHDHTAFRTRIATLIRLRNRL</sequence>
<gene>
    <name evidence="2" type="ORF">J2X04_002419</name>
</gene>
<evidence type="ECO:0000313" key="3">
    <source>
        <dbReference type="Proteomes" id="UP001267878"/>
    </source>
</evidence>
<evidence type="ECO:0000313" key="2">
    <source>
        <dbReference type="EMBL" id="MDR7100038.1"/>
    </source>
</evidence>
<keyword evidence="3" id="KW-1185">Reference proteome</keyword>
<name>A0ABU1VRE2_9GAMM</name>
<dbReference type="InterPro" id="IPR025646">
    <property type="entry name" value="DUF4350"/>
</dbReference>
<dbReference type="RefSeq" id="WP_310054578.1">
    <property type="nucleotide sequence ID" value="NZ_JAVDVW010000002.1"/>
</dbReference>
<evidence type="ECO:0000259" key="1">
    <source>
        <dbReference type="Pfam" id="PF14258"/>
    </source>
</evidence>
<feature type="domain" description="DUF4350" evidence="1">
    <location>
        <begin position="51"/>
        <end position="256"/>
    </location>
</feature>
<organism evidence="2 3">
    <name type="scientific">Agrilutibacter niabensis</name>
    <dbReference type="NCBI Taxonomy" id="380628"/>
    <lineage>
        <taxon>Bacteria</taxon>
        <taxon>Pseudomonadati</taxon>
        <taxon>Pseudomonadota</taxon>
        <taxon>Gammaproteobacteria</taxon>
        <taxon>Lysobacterales</taxon>
        <taxon>Lysobacteraceae</taxon>
        <taxon>Agrilutibacter</taxon>
    </lineage>
</organism>
<accession>A0ABU1VRE2</accession>
<dbReference type="Proteomes" id="UP001267878">
    <property type="component" value="Unassembled WGS sequence"/>
</dbReference>
<comment type="caution">
    <text evidence="2">The sequence shown here is derived from an EMBL/GenBank/DDBJ whole genome shotgun (WGS) entry which is preliminary data.</text>
</comment>
<protein>
    <recommendedName>
        <fullName evidence="1">DUF4350 domain-containing protein</fullName>
    </recommendedName>
</protein>
<dbReference type="Pfam" id="PF14258">
    <property type="entry name" value="DUF4350"/>
    <property type="match status" value="1"/>
</dbReference>
<reference evidence="2 3" key="1">
    <citation type="submission" date="2023-07" db="EMBL/GenBank/DDBJ databases">
        <title>Sorghum-associated microbial communities from plants grown in Nebraska, USA.</title>
        <authorList>
            <person name="Schachtman D."/>
        </authorList>
    </citation>
    <scope>NUCLEOTIDE SEQUENCE [LARGE SCALE GENOMIC DNA]</scope>
    <source>
        <strain evidence="2 3">BE187</strain>
    </source>
</reference>
<proteinExistence type="predicted"/>